<evidence type="ECO:0000313" key="2">
    <source>
        <dbReference type="EMBL" id="MBB3020169.1"/>
    </source>
</evidence>
<evidence type="ECO:0000313" key="3">
    <source>
        <dbReference type="Proteomes" id="UP000532010"/>
    </source>
</evidence>
<keyword evidence="1" id="KW-0175">Coiled coil</keyword>
<sequence length="94" mass="10521">MSDEAGSVAVRLWRDRAQLREEERNDAQARLRIAQEKVAILMAENERLEAENARLRALQAPDESVAQAETDLQMEALRGALLPLIAQPMGRLNA</sequence>
<keyword evidence="3" id="KW-1185">Reference proteome</keyword>
<comment type="caution">
    <text evidence="2">The sequence shown here is derived from an EMBL/GenBank/DDBJ whole genome shotgun (WGS) entry which is preliminary data.</text>
</comment>
<protein>
    <submittedName>
        <fullName evidence="2">Putative membrane protein YccC</fullName>
    </submittedName>
</protein>
<name>A0A7W4VMZ8_9HYPH</name>
<reference evidence="2 3" key="1">
    <citation type="submission" date="2020-08" db="EMBL/GenBank/DDBJ databases">
        <title>The Agave Microbiome: Exploring the role of microbial communities in plant adaptations to desert environments.</title>
        <authorList>
            <person name="Partida-Martinez L.P."/>
        </authorList>
    </citation>
    <scope>NUCLEOTIDE SEQUENCE [LARGE SCALE GENOMIC DNA]</scope>
    <source>
        <strain evidence="2 3">AT3.9</strain>
    </source>
</reference>
<dbReference type="RefSeq" id="WP_183451924.1">
    <property type="nucleotide sequence ID" value="NZ_JACHWB010000004.1"/>
</dbReference>
<accession>A0A7W4VMZ8</accession>
<gene>
    <name evidence="2" type="ORF">FHR70_003250</name>
</gene>
<proteinExistence type="predicted"/>
<dbReference type="EMBL" id="JACHWB010000004">
    <property type="protein sequence ID" value="MBB3020169.1"/>
    <property type="molecule type" value="Genomic_DNA"/>
</dbReference>
<evidence type="ECO:0000256" key="1">
    <source>
        <dbReference type="SAM" id="Coils"/>
    </source>
</evidence>
<organism evidence="2 3">
    <name type="scientific">Microvirga lupini</name>
    <dbReference type="NCBI Taxonomy" id="420324"/>
    <lineage>
        <taxon>Bacteria</taxon>
        <taxon>Pseudomonadati</taxon>
        <taxon>Pseudomonadota</taxon>
        <taxon>Alphaproteobacteria</taxon>
        <taxon>Hyphomicrobiales</taxon>
        <taxon>Methylobacteriaceae</taxon>
        <taxon>Microvirga</taxon>
    </lineage>
</organism>
<feature type="coiled-coil region" evidence="1">
    <location>
        <begin position="17"/>
        <end position="58"/>
    </location>
</feature>
<dbReference type="Proteomes" id="UP000532010">
    <property type="component" value="Unassembled WGS sequence"/>
</dbReference>
<dbReference type="AlphaFoldDB" id="A0A7W4VMZ8"/>